<dbReference type="Proteomes" id="UP000645217">
    <property type="component" value="Unassembled WGS sequence"/>
</dbReference>
<dbReference type="AlphaFoldDB" id="A0A917RA29"/>
<dbReference type="PANTHER" id="PTHR32347:SF14">
    <property type="entry name" value="EFFLUX SYSTEM COMPONENT YKNX-RELATED"/>
    <property type="match status" value="1"/>
</dbReference>
<comment type="subcellular location">
    <subcellularLocation>
        <location evidence="1">Cell envelope</location>
    </subcellularLocation>
</comment>
<keyword evidence="4" id="KW-1133">Transmembrane helix</keyword>
<accession>A0A917RA29</accession>
<evidence type="ECO:0000256" key="3">
    <source>
        <dbReference type="SAM" id="MobiDB-lite"/>
    </source>
</evidence>
<dbReference type="InterPro" id="IPR058636">
    <property type="entry name" value="Beta-barrel_YknX"/>
</dbReference>
<evidence type="ECO:0000259" key="6">
    <source>
        <dbReference type="Pfam" id="PF25990"/>
    </source>
</evidence>
<dbReference type="InterPro" id="IPR058627">
    <property type="entry name" value="MdtA-like_C"/>
</dbReference>
<dbReference type="GO" id="GO:0030313">
    <property type="term" value="C:cell envelope"/>
    <property type="evidence" value="ECO:0007669"/>
    <property type="project" value="UniProtKB-SubCell"/>
</dbReference>
<dbReference type="SUPFAM" id="SSF111369">
    <property type="entry name" value="HlyD-like secretion proteins"/>
    <property type="match status" value="1"/>
</dbReference>
<dbReference type="Pfam" id="PF25967">
    <property type="entry name" value="RND-MFP_C"/>
    <property type="match status" value="1"/>
</dbReference>
<organism evidence="7 8">
    <name type="scientific">Sphaerisporangium melleum</name>
    <dbReference type="NCBI Taxonomy" id="321316"/>
    <lineage>
        <taxon>Bacteria</taxon>
        <taxon>Bacillati</taxon>
        <taxon>Actinomycetota</taxon>
        <taxon>Actinomycetes</taxon>
        <taxon>Streptosporangiales</taxon>
        <taxon>Streptosporangiaceae</taxon>
        <taxon>Sphaerisporangium</taxon>
    </lineage>
</organism>
<proteinExistence type="predicted"/>
<comment type="caution">
    <text evidence="7">The sequence shown here is derived from an EMBL/GenBank/DDBJ whole genome shotgun (WGS) entry which is preliminary data.</text>
</comment>
<protein>
    <recommendedName>
        <fullName evidence="9">Membrane fusion protein biotin-lipoyl like domain-containing protein</fullName>
    </recommendedName>
</protein>
<dbReference type="EMBL" id="BMNT01000024">
    <property type="protein sequence ID" value="GGK96824.1"/>
    <property type="molecule type" value="Genomic_DNA"/>
</dbReference>
<evidence type="ECO:0008006" key="9">
    <source>
        <dbReference type="Google" id="ProtNLM"/>
    </source>
</evidence>
<evidence type="ECO:0000259" key="5">
    <source>
        <dbReference type="Pfam" id="PF25967"/>
    </source>
</evidence>
<feature type="region of interest" description="Disordered" evidence="3">
    <location>
        <begin position="413"/>
        <end position="453"/>
    </location>
</feature>
<evidence type="ECO:0000256" key="2">
    <source>
        <dbReference type="ARBA" id="ARBA00023054"/>
    </source>
</evidence>
<dbReference type="Gene3D" id="2.40.50.100">
    <property type="match status" value="1"/>
</dbReference>
<keyword evidence="8" id="KW-1185">Reference proteome</keyword>
<feature type="compositionally biased region" description="Low complexity" evidence="3">
    <location>
        <begin position="224"/>
        <end position="268"/>
    </location>
</feature>
<dbReference type="PANTHER" id="PTHR32347">
    <property type="entry name" value="EFFLUX SYSTEM COMPONENT YKNX-RELATED"/>
    <property type="match status" value="1"/>
</dbReference>
<dbReference type="Pfam" id="PF25990">
    <property type="entry name" value="Beta-barrel_YknX"/>
    <property type="match status" value="1"/>
</dbReference>
<evidence type="ECO:0000256" key="4">
    <source>
        <dbReference type="SAM" id="Phobius"/>
    </source>
</evidence>
<feature type="region of interest" description="Disordered" evidence="3">
    <location>
        <begin position="217"/>
        <end position="268"/>
    </location>
</feature>
<gene>
    <name evidence="7" type="ORF">GCM10007964_43800</name>
</gene>
<name>A0A917RA29_9ACTN</name>
<feature type="compositionally biased region" description="Gly residues" evidence="3">
    <location>
        <begin position="418"/>
        <end position="453"/>
    </location>
</feature>
<feature type="region of interest" description="Disordered" evidence="3">
    <location>
        <begin position="1"/>
        <end position="54"/>
    </location>
</feature>
<feature type="domain" description="Multidrug resistance protein MdtA-like C-terminal permuted SH3" evidence="5">
    <location>
        <begin position="361"/>
        <end position="417"/>
    </location>
</feature>
<keyword evidence="2" id="KW-0175">Coiled coil</keyword>
<keyword evidence="4" id="KW-0472">Membrane</keyword>
<sequence>MDPDPARSPELGLRPRHPPPVRPVRALRGADGRGFQQTFRDGGGWPKRRGPGSGIVKLSTKRRALIVNGALGVLLLGGAGVAYASLNGGSAAEAAPVTTPVTRGTVLSSVSASGSVESAKTRSLSFSTSGTVEKIYVEAGDKVTKGQILARLDDTAAQEDLDAAQASLSAAEDGDTSTASGYSQYVQARNAYRDAKRTLDGTVLKAPFSGTVTAVNGTAGGSSSGSSGSSSSGSSSASGSSRAGGSSGSSGSSSSASSASSASSSGSSGFIEVADTKRLQVVGDFTESDVTKLKRGQTATVTFDALPGVTASGKIALIDPVAQTSNNVVQYAATISLTDVPKTVRLGQTTSVQVIVAKADDALVVPTSAVRTAGGQNTVTVLANGAQATRTVEIGVKGDTLTEIKSGLAEGDQVVRSTGGGTGDLRGGFPGGGFPGGGAIRISGGGGGGGGGR</sequence>
<reference evidence="7" key="1">
    <citation type="journal article" date="2014" name="Int. J. Syst. Evol. Microbiol.">
        <title>Complete genome sequence of Corynebacterium casei LMG S-19264T (=DSM 44701T), isolated from a smear-ripened cheese.</title>
        <authorList>
            <consortium name="US DOE Joint Genome Institute (JGI-PGF)"/>
            <person name="Walter F."/>
            <person name="Albersmeier A."/>
            <person name="Kalinowski J."/>
            <person name="Ruckert C."/>
        </authorList>
    </citation>
    <scope>NUCLEOTIDE SEQUENCE</scope>
    <source>
        <strain evidence="7">JCM 13064</strain>
    </source>
</reference>
<evidence type="ECO:0000313" key="7">
    <source>
        <dbReference type="EMBL" id="GGK96824.1"/>
    </source>
</evidence>
<keyword evidence="4" id="KW-0812">Transmembrane</keyword>
<evidence type="ECO:0000313" key="8">
    <source>
        <dbReference type="Proteomes" id="UP000645217"/>
    </source>
</evidence>
<feature type="domain" description="YknX-like beta-barrel" evidence="6">
    <location>
        <begin position="279"/>
        <end position="354"/>
    </location>
</feature>
<feature type="transmembrane region" description="Helical" evidence="4">
    <location>
        <begin position="65"/>
        <end position="86"/>
    </location>
</feature>
<dbReference type="Gene3D" id="2.40.420.20">
    <property type="match status" value="1"/>
</dbReference>
<dbReference type="InterPro" id="IPR050465">
    <property type="entry name" value="UPF0194_transport"/>
</dbReference>
<evidence type="ECO:0000256" key="1">
    <source>
        <dbReference type="ARBA" id="ARBA00004196"/>
    </source>
</evidence>
<dbReference type="Gene3D" id="2.40.30.170">
    <property type="match status" value="1"/>
</dbReference>
<reference evidence="7" key="2">
    <citation type="submission" date="2020-09" db="EMBL/GenBank/DDBJ databases">
        <authorList>
            <person name="Sun Q."/>
            <person name="Ohkuma M."/>
        </authorList>
    </citation>
    <scope>NUCLEOTIDE SEQUENCE</scope>
    <source>
        <strain evidence="7">JCM 13064</strain>
    </source>
</reference>